<protein>
    <submittedName>
        <fullName evidence="2">NAD-dependent epimerase/dehydratase family protein</fullName>
    </submittedName>
</protein>
<evidence type="ECO:0000313" key="2">
    <source>
        <dbReference type="EMBL" id="MDQ2067833.1"/>
    </source>
</evidence>
<dbReference type="EMBL" id="JAVDBT010000017">
    <property type="protein sequence ID" value="MDQ2067833.1"/>
    <property type="molecule type" value="Genomic_DNA"/>
</dbReference>
<dbReference type="PANTHER" id="PTHR43245">
    <property type="entry name" value="BIFUNCTIONAL POLYMYXIN RESISTANCE PROTEIN ARNA"/>
    <property type="match status" value="1"/>
</dbReference>
<proteinExistence type="predicted"/>
<comment type="caution">
    <text evidence="2">The sequence shown here is derived from an EMBL/GenBank/DDBJ whole genome shotgun (WGS) entry which is preliminary data.</text>
</comment>
<name>A0ABU0W1F5_9RHOB</name>
<dbReference type="Pfam" id="PF01370">
    <property type="entry name" value="Epimerase"/>
    <property type="match status" value="1"/>
</dbReference>
<feature type="domain" description="NAD-dependent epimerase/dehydratase" evidence="1">
    <location>
        <begin position="5"/>
        <end position="221"/>
    </location>
</feature>
<gene>
    <name evidence="2" type="ORF">Q9295_15760</name>
</gene>
<dbReference type="PANTHER" id="PTHR43245:SF51">
    <property type="entry name" value="SHORT CHAIN DEHYDROGENASE_REDUCTASE FAMILY 42E, MEMBER 2"/>
    <property type="match status" value="1"/>
</dbReference>
<dbReference type="RefSeq" id="WP_306681543.1">
    <property type="nucleotide sequence ID" value="NZ_JAVDBT010000017.1"/>
</dbReference>
<sequence length="319" mass="34378">MSGRILITGATGFLGTTLRRALHDRDVIAQSRDPARLEALPEPGLAWDLAEPLPDTQSLQGVETILHCAALSAPFGHLHDFRRANVAATALVIALARRLGVRRLVHISSPSVLFAPCDQLDLDETTPLPAPYTSYARTKAEAEALVLAAPDLSPVILRPRGLYGAGDTALLPRLLQAARSRPLPLFRGGHARIDLTHVDDVATACIAALDAGPEASGQIFHISGGTSLPVTEIASRACARVNVALRWRKMPLPPVLFAASIAERMALLTHGREPMVTRYGLALFAYAQSLNIGKAEKILGWRPRISFDEGLDRTFKARP</sequence>
<dbReference type="InterPro" id="IPR036291">
    <property type="entry name" value="NAD(P)-bd_dom_sf"/>
</dbReference>
<dbReference type="Gene3D" id="3.40.50.720">
    <property type="entry name" value="NAD(P)-binding Rossmann-like Domain"/>
    <property type="match status" value="1"/>
</dbReference>
<reference evidence="2 3" key="1">
    <citation type="submission" date="2023-08" db="EMBL/GenBank/DDBJ databases">
        <title>Characterization of two Paracoccaceae strains isolated from Phycosphere and proposal of Xinfangfangia lacusdiani sp. nov.</title>
        <authorList>
            <person name="Deng Y."/>
            <person name="Zhang Y.Q."/>
        </authorList>
    </citation>
    <scope>NUCLEOTIDE SEQUENCE [LARGE SCALE GENOMIC DNA]</scope>
    <source>
        <strain evidence="2 3">CPCC 101601</strain>
    </source>
</reference>
<dbReference type="InterPro" id="IPR001509">
    <property type="entry name" value="Epimerase_deHydtase"/>
</dbReference>
<evidence type="ECO:0000259" key="1">
    <source>
        <dbReference type="Pfam" id="PF01370"/>
    </source>
</evidence>
<evidence type="ECO:0000313" key="3">
    <source>
        <dbReference type="Proteomes" id="UP001239680"/>
    </source>
</evidence>
<accession>A0ABU0W1F5</accession>
<organism evidence="2 3">
    <name type="scientific">Pseudogemmobacter lacusdianii</name>
    <dbReference type="NCBI Taxonomy" id="3069608"/>
    <lineage>
        <taxon>Bacteria</taxon>
        <taxon>Pseudomonadati</taxon>
        <taxon>Pseudomonadota</taxon>
        <taxon>Alphaproteobacteria</taxon>
        <taxon>Rhodobacterales</taxon>
        <taxon>Paracoccaceae</taxon>
        <taxon>Pseudogemmobacter</taxon>
    </lineage>
</organism>
<dbReference type="InterPro" id="IPR050177">
    <property type="entry name" value="Lipid_A_modif_metabolic_enz"/>
</dbReference>
<keyword evidence="3" id="KW-1185">Reference proteome</keyword>
<dbReference type="SUPFAM" id="SSF51735">
    <property type="entry name" value="NAD(P)-binding Rossmann-fold domains"/>
    <property type="match status" value="1"/>
</dbReference>
<dbReference type="Proteomes" id="UP001239680">
    <property type="component" value="Unassembled WGS sequence"/>
</dbReference>